<keyword evidence="3 7" id="KW-0812">Transmembrane</keyword>
<evidence type="ECO:0000256" key="7">
    <source>
        <dbReference type="RuleBase" id="RU363059"/>
    </source>
</evidence>
<feature type="transmembrane region" description="Helical" evidence="7">
    <location>
        <begin position="94"/>
        <end position="122"/>
    </location>
</feature>
<keyword evidence="9" id="KW-1185">Reference proteome</keyword>
<evidence type="ECO:0000256" key="1">
    <source>
        <dbReference type="ARBA" id="ARBA00004477"/>
    </source>
</evidence>
<dbReference type="AlphaFoldDB" id="A0A0C2WT65"/>
<name>A0A0C2WT65_AMAMK</name>
<protein>
    <recommendedName>
        <fullName evidence="7">Derlin</fullName>
    </recommendedName>
</protein>
<keyword evidence="5 7" id="KW-1133">Transmembrane helix</keyword>
<dbReference type="HOGENOM" id="CLU_051898_2_0_1"/>
<gene>
    <name evidence="8" type="ORF">M378DRAFT_26760</name>
</gene>
<evidence type="ECO:0000256" key="5">
    <source>
        <dbReference type="ARBA" id="ARBA00022989"/>
    </source>
</evidence>
<feature type="transmembrane region" description="Helical" evidence="7">
    <location>
        <begin position="31"/>
        <end position="52"/>
    </location>
</feature>
<dbReference type="SUPFAM" id="SSF144091">
    <property type="entry name" value="Rhomboid-like"/>
    <property type="match status" value="1"/>
</dbReference>
<evidence type="ECO:0000256" key="3">
    <source>
        <dbReference type="ARBA" id="ARBA00022692"/>
    </source>
</evidence>
<comment type="subcellular location">
    <subcellularLocation>
        <location evidence="1 7">Endoplasmic reticulum membrane</location>
        <topology evidence="1 7">Multi-pass membrane protein</topology>
    </subcellularLocation>
</comment>
<feature type="transmembrane region" description="Helical" evidence="7">
    <location>
        <begin position="134"/>
        <end position="157"/>
    </location>
</feature>
<dbReference type="GO" id="GO:0006950">
    <property type="term" value="P:response to stress"/>
    <property type="evidence" value="ECO:0007669"/>
    <property type="project" value="UniProtKB-ARBA"/>
</dbReference>
<dbReference type="EMBL" id="KN818307">
    <property type="protein sequence ID" value="KIL59941.1"/>
    <property type="molecule type" value="Genomic_DNA"/>
</dbReference>
<proteinExistence type="inferred from homology"/>
<comment type="similarity">
    <text evidence="2 7">Belongs to the derlin family.</text>
</comment>
<accession>A0A0C2WT65</accession>
<dbReference type="STRING" id="946122.A0A0C2WT65"/>
<evidence type="ECO:0000256" key="2">
    <source>
        <dbReference type="ARBA" id="ARBA00008917"/>
    </source>
</evidence>
<dbReference type="InterPro" id="IPR035952">
    <property type="entry name" value="Rhomboid-like_sf"/>
</dbReference>
<sequence>MIMHLVHPRKLIFVREQVTQRYQIWRVFTSFFLASTGGISYVIELVTLYLLAEQLESGPFAGRSADFAWQLILVGIAIIIVTLPVKTPVFTHPFLVTLTCFSSLLASQGTLISLFGILYVPVIYTPFIMVGMDLLLYGAAAAIQDIVGFVVGYLWWWTMWAPVLGGRPVFQLFGRAPDWLRSLVE</sequence>
<evidence type="ECO:0000256" key="6">
    <source>
        <dbReference type="ARBA" id="ARBA00023136"/>
    </source>
</evidence>
<dbReference type="GO" id="GO:0005789">
    <property type="term" value="C:endoplasmic reticulum membrane"/>
    <property type="evidence" value="ECO:0007669"/>
    <property type="project" value="UniProtKB-SubCell"/>
</dbReference>
<organism evidence="8 9">
    <name type="scientific">Amanita muscaria (strain Koide BX008)</name>
    <dbReference type="NCBI Taxonomy" id="946122"/>
    <lineage>
        <taxon>Eukaryota</taxon>
        <taxon>Fungi</taxon>
        <taxon>Dikarya</taxon>
        <taxon>Basidiomycota</taxon>
        <taxon>Agaricomycotina</taxon>
        <taxon>Agaricomycetes</taxon>
        <taxon>Agaricomycetidae</taxon>
        <taxon>Agaricales</taxon>
        <taxon>Pluteineae</taxon>
        <taxon>Amanitaceae</taxon>
        <taxon>Amanita</taxon>
    </lineage>
</organism>
<reference evidence="8 9" key="1">
    <citation type="submission" date="2014-04" db="EMBL/GenBank/DDBJ databases">
        <title>Evolutionary Origins and Diversification of the Mycorrhizal Mutualists.</title>
        <authorList>
            <consortium name="DOE Joint Genome Institute"/>
            <consortium name="Mycorrhizal Genomics Consortium"/>
            <person name="Kohler A."/>
            <person name="Kuo A."/>
            <person name="Nagy L.G."/>
            <person name="Floudas D."/>
            <person name="Copeland A."/>
            <person name="Barry K.W."/>
            <person name="Cichocki N."/>
            <person name="Veneault-Fourrey C."/>
            <person name="LaButti K."/>
            <person name="Lindquist E.A."/>
            <person name="Lipzen A."/>
            <person name="Lundell T."/>
            <person name="Morin E."/>
            <person name="Murat C."/>
            <person name="Riley R."/>
            <person name="Ohm R."/>
            <person name="Sun H."/>
            <person name="Tunlid A."/>
            <person name="Henrissat B."/>
            <person name="Grigoriev I.V."/>
            <person name="Hibbett D.S."/>
            <person name="Martin F."/>
        </authorList>
    </citation>
    <scope>NUCLEOTIDE SEQUENCE [LARGE SCALE GENOMIC DNA]</scope>
    <source>
        <strain evidence="8 9">Koide BX008</strain>
    </source>
</reference>
<evidence type="ECO:0000256" key="4">
    <source>
        <dbReference type="ARBA" id="ARBA00022824"/>
    </source>
</evidence>
<keyword evidence="6 7" id="KW-0472">Membrane</keyword>
<dbReference type="PANTHER" id="PTHR11009">
    <property type="entry name" value="DER1-LIKE PROTEIN, DERLIN"/>
    <property type="match status" value="1"/>
</dbReference>
<evidence type="ECO:0000313" key="8">
    <source>
        <dbReference type="EMBL" id="KIL59941.1"/>
    </source>
</evidence>
<dbReference type="InterPro" id="IPR007599">
    <property type="entry name" value="DER1"/>
</dbReference>
<feature type="transmembrane region" description="Helical" evidence="7">
    <location>
        <begin position="67"/>
        <end position="85"/>
    </location>
</feature>
<comment type="function">
    <text evidence="7">May be involved in the degradation of misfolded endoplasmic reticulum (ER) luminal proteins.</text>
</comment>
<dbReference type="Proteomes" id="UP000054549">
    <property type="component" value="Unassembled WGS sequence"/>
</dbReference>
<evidence type="ECO:0000313" key="9">
    <source>
        <dbReference type="Proteomes" id="UP000054549"/>
    </source>
</evidence>
<dbReference type="InParanoid" id="A0A0C2WT65"/>
<dbReference type="OrthoDB" id="1716531at2759"/>
<dbReference type="Pfam" id="PF04511">
    <property type="entry name" value="DER1"/>
    <property type="match status" value="1"/>
</dbReference>
<keyword evidence="4 7" id="KW-0256">Endoplasmic reticulum</keyword>